<comment type="caution">
    <text evidence="3">The sequence shown here is derived from an EMBL/GenBank/DDBJ whole genome shotgun (WGS) entry which is preliminary data.</text>
</comment>
<dbReference type="PROSITE" id="PS51257">
    <property type="entry name" value="PROKAR_LIPOPROTEIN"/>
    <property type="match status" value="1"/>
</dbReference>
<feature type="chain" id="PRO_5017397742" evidence="1">
    <location>
        <begin position="24"/>
        <end position="479"/>
    </location>
</feature>
<organism evidence="3 4">
    <name type="scientific">Alteriqipengyuania lutimaris</name>
    <dbReference type="NCBI Taxonomy" id="1538146"/>
    <lineage>
        <taxon>Bacteria</taxon>
        <taxon>Pseudomonadati</taxon>
        <taxon>Pseudomonadota</taxon>
        <taxon>Alphaproteobacteria</taxon>
        <taxon>Sphingomonadales</taxon>
        <taxon>Erythrobacteraceae</taxon>
        <taxon>Alteriqipengyuania</taxon>
    </lineage>
</organism>
<evidence type="ECO:0000313" key="3">
    <source>
        <dbReference type="EMBL" id="RDS76559.1"/>
    </source>
</evidence>
<accession>A0A395LIS4</accession>
<sequence length="479" mass="50517">MDRRMFLGASGALAACAALPLRAGVSSSLAIDMDVVRAAISIHPGARRYLSEAQLADALDELERTYLRAGSLPARFLALSAFLAKLKCGHTHCNFYNQGDAVAKDLFDLRTRLPFLFRWIDGQMVVTRDLSGSGRLPPGTIVTAIDGRAPAAILAALLPLARADGGNDAKRVAQMEVTGGERFPAFDIFQGLLFPPQDGAFSIAFTPPGSAPATARLPALSPEERLAAAPPLPDDGTPLWSLAQCEDGIAVLTKPTWVVYRSGWDWQAWLAERAPALYAARGLVIDIRGNEGGLSCGDPILARLAGEDIVLDEYRQQVRFRTLPAELDPYAVTPVPSFRTLGVGAVPLGDGFFGQDPATTPVPRIAAASPRLTTPTAILVDASNSSATFLFALRAKEHGLATLVGSQTGGNRRGINAGAVAFVTLPGSGIEFDLPLVGYYPASPQPDRGVLPDIAVATSAADIAAGRDPQIEAALAHLR</sequence>
<keyword evidence="1" id="KW-0732">Signal</keyword>
<evidence type="ECO:0000259" key="2">
    <source>
        <dbReference type="Pfam" id="PF03572"/>
    </source>
</evidence>
<evidence type="ECO:0000256" key="1">
    <source>
        <dbReference type="SAM" id="SignalP"/>
    </source>
</evidence>
<gene>
    <name evidence="3" type="ORF">DL238_02370</name>
</gene>
<dbReference type="RefSeq" id="WP_115490788.1">
    <property type="nucleotide sequence ID" value="NZ_JACHWW010000001.1"/>
</dbReference>
<dbReference type="AlphaFoldDB" id="A0A395LIS4"/>
<reference evidence="3 4" key="1">
    <citation type="submission" date="2018-07" db="EMBL/GenBank/DDBJ databases">
        <title>Erythrobacter nanhaiensis sp. nov., a novel member of the genus Erythrobacter isolated from the South China Sea.</title>
        <authorList>
            <person name="Chen X."/>
            <person name="Liu J."/>
        </authorList>
    </citation>
    <scope>NUCLEOTIDE SEQUENCE [LARGE SCALE GENOMIC DNA]</scope>
    <source>
        <strain evidence="3 4">S-5</strain>
    </source>
</reference>
<feature type="signal peptide" evidence="1">
    <location>
        <begin position="1"/>
        <end position="23"/>
    </location>
</feature>
<keyword evidence="4" id="KW-1185">Reference proteome</keyword>
<dbReference type="GO" id="GO:0008236">
    <property type="term" value="F:serine-type peptidase activity"/>
    <property type="evidence" value="ECO:0007669"/>
    <property type="project" value="InterPro"/>
</dbReference>
<evidence type="ECO:0000313" key="4">
    <source>
        <dbReference type="Proteomes" id="UP000254101"/>
    </source>
</evidence>
<feature type="domain" description="Tail specific protease" evidence="2">
    <location>
        <begin position="268"/>
        <end position="455"/>
    </location>
</feature>
<dbReference type="Proteomes" id="UP000254101">
    <property type="component" value="Unassembled WGS sequence"/>
</dbReference>
<dbReference type="SUPFAM" id="SSF52096">
    <property type="entry name" value="ClpP/crotonase"/>
    <property type="match status" value="1"/>
</dbReference>
<dbReference type="Pfam" id="PF03572">
    <property type="entry name" value="Peptidase_S41"/>
    <property type="match status" value="1"/>
</dbReference>
<dbReference type="OrthoDB" id="5480566at2"/>
<protein>
    <submittedName>
        <fullName evidence="3">Peptidase S41</fullName>
    </submittedName>
</protein>
<dbReference type="GO" id="GO:0006508">
    <property type="term" value="P:proteolysis"/>
    <property type="evidence" value="ECO:0007669"/>
    <property type="project" value="InterPro"/>
</dbReference>
<proteinExistence type="predicted"/>
<dbReference type="InterPro" id="IPR005151">
    <property type="entry name" value="Tail-specific_protease"/>
</dbReference>
<dbReference type="EMBL" id="QRBB01000001">
    <property type="protein sequence ID" value="RDS76559.1"/>
    <property type="molecule type" value="Genomic_DNA"/>
</dbReference>
<name>A0A395LIS4_9SPHN</name>
<dbReference type="InterPro" id="IPR029045">
    <property type="entry name" value="ClpP/crotonase-like_dom_sf"/>
</dbReference>
<dbReference type="Gene3D" id="3.90.226.10">
    <property type="entry name" value="2-enoyl-CoA Hydratase, Chain A, domain 1"/>
    <property type="match status" value="1"/>
</dbReference>